<name>A0A2W7II60_9FLAO</name>
<evidence type="ECO:0000256" key="3">
    <source>
        <dbReference type="ARBA" id="ARBA00023163"/>
    </source>
</evidence>
<dbReference type="InterPro" id="IPR036388">
    <property type="entry name" value="WH-like_DNA-bd_sf"/>
</dbReference>
<evidence type="ECO:0000313" key="5">
    <source>
        <dbReference type="EMBL" id="PZW37669.1"/>
    </source>
</evidence>
<organism evidence="5 6">
    <name type="scientific">Mesonia algae</name>
    <dbReference type="NCBI Taxonomy" id="213248"/>
    <lineage>
        <taxon>Bacteria</taxon>
        <taxon>Pseudomonadati</taxon>
        <taxon>Bacteroidota</taxon>
        <taxon>Flavobacteriia</taxon>
        <taxon>Flavobacteriales</taxon>
        <taxon>Flavobacteriaceae</taxon>
        <taxon>Mesonia</taxon>
    </lineage>
</organism>
<dbReference type="Pfam" id="PF01638">
    <property type="entry name" value="HxlR"/>
    <property type="match status" value="1"/>
</dbReference>
<evidence type="ECO:0000256" key="2">
    <source>
        <dbReference type="ARBA" id="ARBA00023125"/>
    </source>
</evidence>
<dbReference type="PANTHER" id="PTHR33204:SF37">
    <property type="entry name" value="HTH-TYPE TRANSCRIPTIONAL REGULATOR YODB"/>
    <property type="match status" value="1"/>
</dbReference>
<dbReference type="Proteomes" id="UP000249542">
    <property type="component" value="Unassembled WGS sequence"/>
</dbReference>
<dbReference type="PROSITE" id="PS51118">
    <property type="entry name" value="HTH_HXLR"/>
    <property type="match status" value="1"/>
</dbReference>
<evidence type="ECO:0000256" key="1">
    <source>
        <dbReference type="ARBA" id="ARBA00023015"/>
    </source>
</evidence>
<comment type="caution">
    <text evidence="5">The sequence shown here is derived from an EMBL/GenBank/DDBJ whole genome shotgun (WGS) entry which is preliminary data.</text>
</comment>
<gene>
    <name evidence="5" type="ORF">LX95_02846</name>
</gene>
<dbReference type="RefSeq" id="WP_111542102.1">
    <property type="nucleotide sequence ID" value="NZ_QKYV01000012.1"/>
</dbReference>
<protein>
    <submittedName>
        <fullName evidence="5">HxlR family transcriptional regulator</fullName>
    </submittedName>
</protein>
<dbReference type="InterPro" id="IPR002577">
    <property type="entry name" value="HTH_HxlR"/>
</dbReference>
<dbReference type="GO" id="GO:0003677">
    <property type="term" value="F:DNA binding"/>
    <property type="evidence" value="ECO:0007669"/>
    <property type="project" value="UniProtKB-KW"/>
</dbReference>
<dbReference type="PANTHER" id="PTHR33204">
    <property type="entry name" value="TRANSCRIPTIONAL REGULATOR, MARR FAMILY"/>
    <property type="match status" value="1"/>
</dbReference>
<dbReference type="InterPro" id="IPR036390">
    <property type="entry name" value="WH_DNA-bd_sf"/>
</dbReference>
<keyword evidence="6" id="KW-1185">Reference proteome</keyword>
<evidence type="ECO:0000313" key="6">
    <source>
        <dbReference type="Proteomes" id="UP000249542"/>
    </source>
</evidence>
<reference evidence="5 6" key="1">
    <citation type="submission" date="2018-06" db="EMBL/GenBank/DDBJ databases">
        <title>Genomic Encyclopedia of Archaeal and Bacterial Type Strains, Phase II (KMG-II): from individual species to whole genera.</title>
        <authorList>
            <person name="Goeker M."/>
        </authorList>
    </citation>
    <scope>NUCLEOTIDE SEQUENCE [LARGE SCALE GENOMIC DNA]</scope>
    <source>
        <strain evidence="5 6">DSM 15361</strain>
    </source>
</reference>
<dbReference type="EMBL" id="QKYV01000012">
    <property type="protein sequence ID" value="PZW37669.1"/>
    <property type="molecule type" value="Genomic_DNA"/>
</dbReference>
<proteinExistence type="predicted"/>
<keyword evidence="2" id="KW-0238">DNA-binding</keyword>
<dbReference type="Gene3D" id="1.10.10.10">
    <property type="entry name" value="Winged helix-like DNA-binding domain superfamily/Winged helix DNA-binding domain"/>
    <property type="match status" value="1"/>
</dbReference>
<dbReference type="AlphaFoldDB" id="A0A2W7II60"/>
<dbReference type="SUPFAM" id="SSF46785">
    <property type="entry name" value="Winged helix' DNA-binding domain"/>
    <property type="match status" value="1"/>
</dbReference>
<evidence type="ECO:0000259" key="4">
    <source>
        <dbReference type="PROSITE" id="PS51118"/>
    </source>
</evidence>
<feature type="domain" description="HTH hxlR-type" evidence="4">
    <location>
        <begin position="9"/>
        <end position="108"/>
    </location>
</feature>
<keyword evidence="3" id="KW-0804">Transcription</keyword>
<keyword evidence="1" id="KW-0805">Transcription regulation</keyword>
<sequence>MEDKFRCNCPITSAIDIIGDKWSLVIIKQMLIEGKKTFKDFNECEEAIATNILSSRLKMLEEFKIIIKEKLPENKKTNIYTLTVKGIALTPIIVELSIWSDNNLREFHSSLYSGEQIEIIKGNKEKFIEKIIENYKKNNWLQQSTVVKNK</sequence>
<accession>A0A2W7II60</accession>